<accession>A0ABS2DCT8</accession>
<comment type="caution">
    <text evidence="1">The sequence shown here is derived from an EMBL/GenBank/DDBJ whole genome shotgun (WGS) entry which is preliminary data.</text>
</comment>
<evidence type="ECO:0000313" key="2">
    <source>
        <dbReference type="Proteomes" id="UP001518925"/>
    </source>
</evidence>
<dbReference type="Proteomes" id="UP001518925">
    <property type="component" value="Unassembled WGS sequence"/>
</dbReference>
<dbReference type="RefSeq" id="WP_204201672.1">
    <property type="nucleotide sequence ID" value="NZ_JAFELM010000008.1"/>
</dbReference>
<organism evidence="1 2">
    <name type="scientific">Bacillus suaedaesalsae</name>
    <dbReference type="NCBI Taxonomy" id="2810349"/>
    <lineage>
        <taxon>Bacteria</taxon>
        <taxon>Bacillati</taxon>
        <taxon>Bacillota</taxon>
        <taxon>Bacilli</taxon>
        <taxon>Bacillales</taxon>
        <taxon>Bacillaceae</taxon>
        <taxon>Bacillus</taxon>
    </lineage>
</organism>
<dbReference type="EMBL" id="JAFELM010000008">
    <property type="protein sequence ID" value="MBM6616282.1"/>
    <property type="molecule type" value="Genomic_DNA"/>
</dbReference>
<proteinExistence type="predicted"/>
<gene>
    <name evidence="1" type="ORF">JR050_01110</name>
</gene>
<sequence>MTVNHSSTLTVEYFLAYFRLVTLSKEVNVLEAKQYIDSTFFKGDPSIYGTNTYQNFLHAHQALMSLNNKTLEVE</sequence>
<reference evidence="1 2" key="1">
    <citation type="submission" date="2021-02" db="EMBL/GenBank/DDBJ databases">
        <title>Bacillus sp. RD4P76, an endophyte from a halophyte.</title>
        <authorList>
            <person name="Sun J.-Q."/>
        </authorList>
    </citation>
    <scope>NUCLEOTIDE SEQUENCE [LARGE SCALE GENOMIC DNA]</scope>
    <source>
        <strain evidence="1 2">RD4P76</strain>
    </source>
</reference>
<protein>
    <recommendedName>
        <fullName evidence="3">YozE SAM-like domain-containing protein</fullName>
    </recommendedName>
</protein>
<evidence type="ECO:0000313" key="1">
    <source>
        <dbReference type="EMBL" id="MBM6616282.1"/>
    </source>
</evidence>
<name>A0ABS2DCT8_9BACI</name>
<evidence type="ECO:0008006" key="3">
    <source>
        <dbReference type="Google" id="ProtNLM"/>
    </source>
</evidence>
<keyword evidence="2" id="KW-1185">Reference proteome</keyword>